<proteinExistence type="predicted"/>
<dbReference type="Pfam" id="PF04389">
    <property type="entry name" value="Peptidase_M28"/>
    <property type="match status" value="1"/>
</dbReference>
<keyword evidence="6" id="KW-0862">Zinc</keyword>
<keyword evidence="1" id="KW-0031">Aminopeptidase</keyword>
<feature type="domain" description="Peptidase M28" evidence="7">
    <location>
        <begin position="300"/>
        <end position="514"/>
    </location>
</feature>
<dbReference type="CDD" id="cd05660">
    <property type="entry name" value="M28_like_PA"/>
    <property type="match status" value="1"/>
</dbReference>
<accession>A0ABQ6M2J8</accession>
<dbReference type="SUPFAM" id="SSF53187">
    <property type="entry name" value="Zn-dependent exopeptidases"/>
    <property type="match status" value="1"/>
</dbReference>
<evidence type="ECO:0000313" key="9">
    <source>
        <dbReference type="Proteomes" id="UP001224392"/>
    </source>
</evidence>
<evidence type="ECO:0000256" key="3">
    <source>
        <dbReference type="ARBA" id="ARBA00022723"/>
    </source>
</evidence>
<dbReference type="SUPFAM" id="SSF52025">
    <property type="entry name" value="PA domain"/>
    <property type="match status" value="1"/>
</dbReference>
<dbReference type="Proteomes" id="UP001224392">
    <property type="component" value="Unassembled WGS sequence"/>
</dbReference>
<protein>
    <submittedName>
        <fullName evidence="8">M28 family metallopeptidase</fullName>
    </submittedName>
</protein>
<evidence type="ECO:0000256" key="1">
    <source>
        <dbReference type="ARBA" id="ARBA00022438"/>
    </source>
</evidence>
<evidence type="ECO:0000259" key="7">
    <source>
        <dbReference type="Pfam" id="PF04389"/>
    </source>
</evidence>
<dbReference type="InterPro" id="IPR007484">
    <property type="entry name" value="Peptidase_M28"/>
</dbReference>
<dbReference type="CDD" id="cd04821">
    <property type="entry name" value="PA_M28_1_2"/>
    <property type="match status" value="1"/>
</dbReference>
<name>A0ABQ6M2J8_9GAMM</name>
<dbReference type="Gene3D" id="3.50.30.30">
    <property type="match status" value="1"/>
</dbReference>
<evidence type="ECO:0000256" key="5">
    <source>
        <dbReference type="ARBA" id="ARBA00022801"/>
    </source>
</evidence>
<keyword evidence="3" id="KW-0479">Metal-binding</keyword>
<keyword evidence="4" id="KW-0732">Signal</keyword>
<dbReference type="RefSeq" id="WP_285765099.1">
    <property type="nucleotide sequence ID" value="NZ_BSYJ01000006.1"/>
</dbReference>
<gene>
    <name evidence="8" type="ORF">MNKW57_28110</name>
</gene>
<keyword evidence="9" id="KW-1185">Reference proteome</keyword>
<sequence length="550" mass="59549">MFRSLPWLAAAVIAGGALSGCGEPQSAQDPITQISADLHTHIAKLASDDFEGRAPATRGEELTIGYLAEQFSKLGLKPGNGTSWFQKVPVVEMVHEPTPMQISGEGFSQTLQYGEDMMTFTQRQSDTAALEESELVFVGYGVVAPEYDWNDYAGIDMAGKTAVILVNDPGYATQDAELFNGNAMTYYGRWTYKFEEAARQGAAGAILIHEDAAAGYPWAVVSGSWSGAQISLKSEDGNPDRAAVESWITQDAAKALFAGAGLDYAALLESAKSNSFEPQPMGLKASVSLKNTLRTSESNNVIAKIEGSERPEEAVIFTAHWDHIGIKPGAEGEDHIFNGAVDNATGTAGLLAIARQLKEAEPARSILFVAVTAEESGLLGSKYYAENPVIPLETTVGGVNFDAMSTYGKTRDIMVVGHGNSELEKLLDAQAQKYNRYTKPAAGAEKGYFYRSDHFSLAKKGVPMLYFKSGTETTEHDHEWAEAQAADYGSRRYHKPADEYDPNWDLSGAASDLFIGAQIALELANNDAWPNWYPGNEFRAIRDASEDARK</sequence>
<dbReference type="InterPro" id="IPR045175">
    <property type="entry name" value="M28_fam"/>
</dbReference>
<evidence type="ECO:0000256" key="6">
    <source>
        <dbReference type="ARBA" id="ARBA00022833"/>
    </source>
</evidence>
<evidence type="ECO:0000256" key="2">
    <source>
        <dbReference type="ARBA" id="ARBA00022670"/>
    </source>
</evidence>
<comment type="caution">
    <text evidence="8">The sequence shown here is derived from an EMBL/GenBank/DDBJ whole genome shotgun (WGS) entry which is preliminary data.</text>
</comment>
<dbReference type="Gene3D" id="3.40.630.10">
    <property type="entry name" value="Zn peptidases"/>
    <property type="match status" value="1"/>
</dbReference>
<dbReference type="PANTHER" id="PTHR12147:SF56">
    <property type="entry name" value="AMINOPEPTIDASE YDR415C-RELATED"/>
    <property type="match status" value="1"/>
</dbReference>
<evidence type="ECO:0000313" key="8">
    <source>
        <dbReference type="EMBL" id="GMG88490.1"/>
    </source>
</evidence>
<dbReference type="EMBL" id="BSYJ01000006">
    <property type="protein sequence ID" value="GMG88490.1"/>
    <property type="molecule type" value="Genomic_DNA"/>
</dbReference>
<reference evidence="8 9" key="1">
    <citation type="submission" date="2023-04" db="EMBL/GenBank/DDBJ databases">
        <title>Marinobulbifer ophiurae gen. nov., sp. Nov., isolate from tissue of brittle star Ophioplocus japonicus.</title>
        <authorList>
            <person name="Kawano K."/>
            <person name="Sawayama S."/>
            <person name="Nakagawa S."/>
        </authorList>
    </citation>
    <scope>NUCLEOTIDE SEQUENCE [LARGE SCALE GENOMIC DNA]</scope>
    <source>
        <strain evidence="8 9">NKW57</strain>
    </source>
</reference>
<dbReference type="PROSITE" id="PS51257">
    <property type="entry name" value="PROKAR_LIPOPROTEIN"/>
    <property type="match status" value="1"/>
</dbReference>
<keyword evidence="5" id="KW-0378">Hydrolase</keyword>
<dbReference type="InterPro" id="IPR046450">
    <property type="entry name" value="PA_dom_sf"/>
</dbReference>
<dbReference type="PANTHER" id="PTHR12147">
    <property type="entry name" value="METALLOPEPTIDASE M28 FAMILY MEMBER"/>
    <property type="match status" value="1"/>
</dbReference>
<evidence type="ECO:0000256" key="4">
    <source>
        <dbReference type="ARBA" id="ARBA00022729"/>
    </source>
</evidence>
<organism evidence="8 9">
    <name type="scientific">Biformimicrobium ophioploci</name>
    <dbReference type="NCBI Taxonomy" id="3036711"/>
    <lineage>
        <taxon>Bacteria</taxon>
        <taxon>Pseudomonadati</taxon>
        <taxon>Pseudomonadota</taxon>
        <taxon>Gammaproteobacteria</taxon>
        <taxon>Cellvibrionales</taxon>
        <taxon>Microbulbiferaceae</taxon>
        <taxon>Biformimicrobium</taxon>
    </lineage>
</organism>
<keyword evidence="2" id="KW-0645">Protease</keyword>